<protein>
    <submittedName>
        <fullName evidence="14">GATA-type domain-containing protein</fullName>
    </submittedName>
</protein>
<feature type="compositionally biased region" description="Basic residues" evidence="9">
    <location>
        <begin position="557"/>
        <end position="566"/>
    </location>
</feature>
<dbReference type="Gene3D" id="4.10.1240.50">
    <property type="match status" value="1"/>
</dbReference>
<dbReference type="FunFam" id="1.10.10.60:FF:000012">
    <property type="entry name" value="Metastasis-associated 1 family, member 3"/>
    <property type="match status" value="1"/>
</dbReference>
<keyword evidence="4 8" id="KW-0863">Zinc-finger</keyword>
<reference evidence="14" key="1">
    <citation type="submission" date="2022-11" db="UniProtKB">
        <authorList>
            <consortium name="WormBaseParasite"/>
        </authorList>
    </citation>
    <scope>IDENTIFICATION</scope>
</reference>
<dbReference type="PROSITE" id="PS51293">
    <property type="entry name" value="SANT"/>
    <property type="match status" value="1"/>
</dbReference>
<keyword evidence="3" id="KW-0479">Metal-binding</keyword>
<dbReference type="InterPro" id="IPR009057">
    <property type="entry name" value="Homeodomain-like_sf"/>
</dbReference>
<dbReference type="SUPFAM" id="SSF46689">
    <property type="entry name" value="Homeodomain-like"/>
    <property type="match status" value="1"/>
</dbReference>
<dbReference type="PROSITE" id="PS50114">
    <property type="entry name" value="GATA_ZN_FINGER_2"/>
    <property type="match status" value="1"/>
</dbReference>
<feature type="compositionally biased region" description="Polar residues" evidence="9">
    <location>
        <begin position="1129"/>
        <end position="1148"/>
    </location>
</feature>
<feature type="region of interest" description="Disordered" evidence="9">
    <location>
        <begin position="267"/>
        <end position="309"/>
    </location>
</feature>
<comment type="subcellular location">
    <subcellularLocation>
        <location evidence="1">Nucleus</location>
    </subcellularLocation>
</comment>
<evidence type="ECO:0000256" key="4">
    <source>
        <dbReference type="ARBA" id="ARBA00022771"/>
    </source>
</evidence>
<name>A0A915P5C8_9BILA</name>
<dbReference type="GO" id="GO:0003713">
    <property type="term" value="F:transcription coactivator activity"/>
    <property type="evidence" value="ECO:0007669"/>
    <property type="project" value="TreeGrafter"/>
</dbReference>
<evidence type="ECO:0000256" key="5">
    <source>
        <dbReference type="ARBA" id="ARBA00022833"/>
    </source>
</evidence>
<dbReference type="GO" id="GO:0008270">
    <property type="term" value="F:zinc ion binding"/>
    <property type="evidence" value="ECO:0007669"/>
    <property type="project" value="UniProtKB-KW"/>
</dbReference>
<keyword evidence="2" id="KW-0678">Repressor</keyword>
<dbReference type="GO" id="GO:0003714">
    <property type="term" value="F:transcription corepressor activity"/>
    <property type="evidence" value="ECO:0007669"/>
    <property type="project" value="TreeGrafter"/>
</dbReference>
<keyword evidence="5" id="KW-0862">Zinc</keyword>
<dbReference type="CDD" id="cd00202">
    <property type="entry name" value="ZnF_GATA"/>
    <property type="match status" value="1"/>
</dbReference>
<evidence type="ECO:0000313" key="13">
    <source>
        <dbReference type="Proteomes" id="UP000887560"/>
    </source>
</evidence>
<feature type="region of interest" description="Disordered" evidence="9">
    <location>
        <begin position="1059"/>
        <end position="1091"/>
    </location>
</feature>
<feature type="compositionally biased region" description="Basic and acidic residues" evidence="9">
    <location>
        <begin position="743"/>
        <end position="756"/>
    </location>
</feature>
<dbReference type="PANTHER" id="PTHR10865:SF29">
    <property type="entry name" value="METASTASIS ASSOCIATED 1-LIKE, ISOFORM D"/>
    <property type="match status" value="1"/>
</dbReference>
<evidence type="ECO:0000259" key="12">
    <source>
        <dbReference type="PROSITE" id="PS51293"/>
    </source>
</evidence>
<feature type="region of interest" description="Disordered" evidence="9">
    <location>
        <begin position="1129"/>
        <end position="1183"/>
    </location>
</feature>
<evidence type="ECO:0000313" key="14">
    <source>
        <dbReference type="WBParaSite" id="scf7180000424011.g12024"/>
    </source>
</evidence>
<feature type="domain" description="GATA-type" evidence="10">
    <location>
        <begin position="334"/>
        <end position="399"/>
    </location>
</feature>
<feature type="compositionally biased region" description="Basic and acidic residues" evidence="9">
    <location>
        <begin position="567"/>
        <end position="595"/>
    </location>
</feature>
<dbReference type="SUPFAM" id="SSF57716">
    <property type="entry name" value="Glucocorticoid receptor-like (DNA-binding domain)"/>
    <property type="match status" value="1"/>
</dbReference>
<dbReference type="GO" id="GO:0042826">
    <property type="term" value="F:histone deacetylase binding"/>
    <property type="evidence" value="ECO:0007669"/>
    <property type="project" value="TreeGrafter"/>
</dbReference>
<feature type="compositionally biased region" description="Polar residues" evidence="9">
    <location>
        <begin position="649"/>
        <end position="659"/>
    </location>
</feature>
<feature type="domain" description="ELM2" evidence="11">
    <location>
        <begin position="81"/>
        <end position="182"/>
    </location>
</feature>
<dbReference type="Proteomes" id="UP000887560">
    <property type="component" value="Unplaced"/>
</dbReference>
<feature type="region of interest" description="Disordered" evidence="9">
    <location>
        <begin position="630"/>
        <end position="666"/>
    </location>
</feature>
<keyword evidence="6" id="KW-0238">DNA-binding</keyword>
<evidence type="ECO:0000256" key="8">
    <source>
        <dbReference type="PROSITE-ProRule" id="PRU00094"/>
    </source>
</evidence>
<keyword evidence="13" id="KW-1185">Reference proteome</keyword>
<feature type="compositionally biased region" description="Low complexity" evidence="9">
    <location>
        <begin position="1168"/>
        <end position="1183"/>
    </location>
</feature>
<dbReference type="InterPro" id="IPR040138">
    <property type="entry name" value="MIER/MTA"/>
</dbReference>
<evidence type="ECO:0000256" key="1">
    <source>
        <dbReference type="ARBA" id="ARBA00004123"/>
    </source>
</evidence>
<dbReference type="SMART" id="SM01189">
    <property type="entry name" value="ELM2"/>
    <property type="match status" value="1"/>
</dbReference>
<dbReference type="PANTHER" id="PTHR10865">
    <property type="entry name" value="METASTASIS-ASSOCIATED PROTEIN AND MESODERM INDUCTION EARLY RESPONSE PROTEIN"/>
    <property type="match status" value="1"/>
</dbReference>
<feature type="compositionally biased region" description="Low complexity" evidence="9">
    <location>
        <begin position="1059"/>
        <end position="1089"/>
    </location>
</feature>
<feature type="compositionally biased region" description="Basic and acidic residues" evidence="9">
    <location>
        <begin position="444"/>
        <end position="461"/>
    </location>
</feature>
<feature type="domain" description="SANT" evidence="12">
    <location>
        <begin position="193"/>
        <end position="239"/>
    </location>
</feature>
<evidence type="ECO:0000259" key="11">
    <source>
        <dbReference type="PROSITE" id="PS51156"/>
    </source>
</evidence>
<feature type="region of interest" description="Disordered" evidence="9">
    <location>
        <begin position="696"/>
        <end position="756"/>
    </location>
</feature>
<evidence type="ECO:0000256" key="3">
    <source>
        <dbReference type="ARBA" id="ARBA00022723"/>
    </source>
</evidence>
<feature type="region of interest" description="Disordered" evidence="9">
    <location>
        <begin position="380"/>
        <end position="610"/>
    </location>
</feature>
<feature type="compositionally biased region" description="Polar residues" evidence="9">
    <location>
        <begin position="295"/>
        <end position="309"/>
    </location>
</feature>
<feature type="compositionally biased region" description="Polar residues" evidence="9">
    <location>
        <begin position="249"/>
        <end position="258"/>
    </location>
</feature>
<dbReference type="GO" id="GO:0000122">
    <property type="term" value="P:negative regulation of transcription by RNA polymerase II"/>
    <property type="evidence" value="ECO:0007669"/>
    <property type="project" value="TreeGrafter"/>
</dbReference>
<dbReference type="GO" id="GO:0016581">
    <property type="term" value="C:NuRD complex"/>
    <property type="evidence" value="ECO:0007669"/>
    <property type="project" value="TreeGrafter"/>
</dbReference>
<dbReference type="SMART" id="SM00401">
    <property type="entry name" value="ZnF_GATA"/>
    <property type="match status" value="1"/>
</dbReference>
<keyword evidence="7" id="KW-0539">Nucleus</keyword>
<accession>A0A915P5C8</accession>
<evidence type="ECO:0000256" key="2">
    <source>
        <dbReference type="ARBA" id="ARBA00022491"/>
    </source>
</evidence>
<dbReference type="InterPro" id="IPR017884">
    <property type="entry name" value="SANT_dom"/>
</dbReference>
<feature type="compositionally biased region" description="Basic residues" evidence="9">
    <location>
        <begin position="1149"/>
        <end position="1160"/>
    </location>
</feature>
<dbReference type="Pfam" id="PF01448">
    <property type="entry name" value="ELM2"/>
    <property type="match status" value="1"/>
</dbReference>
<evidence type="ECO:0000256" key="9">
    <source>
        <dbReference type="SAM" id="MobiDB-lite"/>
    </source>
</evidence>
<dbReference type="WBParaSite" id="scf7180000424011.g12024">
    <property type="protein sequence ID" value="scf7180000424011.g12024"/>
    <property type="gene ID" value="scf7180000424011.g12024"/>
</dbReference>
<sequence>MPSNLPLHTLTTSKSIYSCVPGIEGAIEGFGSFGGINGKCSVQLVKDLRTALAEIDFGDDNAFFHCLNYNQESGRLASCQMSIKVGSAYQANIPSCSSSTLSDDPDRDELLYRPGYLCPETEDKYVKMARTFRTFSLMNNKRITILEKSARTGDLLLDDAVVALHRSGYSVMDAINTMQAIDTHLTTDSSFMNADDVKKFGRGIKQYGKNFNKINKDLLGNHRREQLIAFYYLWKKSANATRPKPLGNSKRTQVSVASFSRRARTTANSTFNGIGNGGKNALTSTAEGGTPPPSTDSGEQVDASTKSSISPLDELQDYASASEAETEQLDSQPGGVGRACHHCFSSKSVDWHHAGHDRLLLMCTECRIFYKRYGQLRPVERPSTVPPCLLMPANTTTSRQDSEEEDENEEPFNGRSNRLRTRGGGSRLLPQRTPSSLDLLESGGEQRLRGTPQKLEEEQQRRSTPLRNSAGKTGRKRGGNNNRGGGDSLYDESTPTPPKGKRSKKGNVATTTTTTTSPPSSLPSNAADDSRTPSPPTTTVNVVKEDNEQNENSNNNTRKRISKKEKLKQEKINKDKIESSDDNSAKKVKLERADSHAGVVTPQPATENTTTITLPSPIIETCINLKEEQIADDLPSKQQKKSEKHSKLNIETSQVSSPKNSPPVGAATIISRKPVAKVEPLETNKEEIKNEIIEQIQQQTSQQEEEGESCKIVGGGGGGEEEEPSNNTTIICVVSSDDEEGDEKWSESDENKKEWEQDCGPLGEVDSTEIYRTVEGKKDFKGNLIPIESRTILERRLKRISGLTCARTDIAYLESPERARHNLQKRERERLKKEQERAAKQHSKQMNVATIPVVQPLKKMEMPAEFGGQQHQQQQQPSLVYLPNGATIPCVSGNQQQQQQLAALHHPMILNGTLLPGNNIVNIPGGGPILSQFNSFAAPQQSNEVSSTFSSVASSALPNASTTLPASTSLTTPQAFQQPQQQQHPLVAIGGNHHQLINNQQNLQQPSALTPLANQPPANAAALFHQQQQQQQENAIFMQMLMGSDPRLIQQLQTMFHMQQQQQQHQQLPFAPPSASAASTATTNTASAPIPTPNIVAQQQQQMLQMQQMHTNIPQQQQHILNGYHQNNQQHKLSGVGNNNNIVNPSQHFSHHSVAQHKSKKEAASLKNQHQQQNQQFSHQQQSNDALMKQLFYGAQQHQQPPTNIGGANNLKDAQQRAVMFAALQQQQQQRNNNFQQQQQQQQQSSMLAAEMEAICNMFQQPQNNNSASINIQPQQLQEMLGVLAAGGAGLSQQDQRVLEEQIRRE</sequence>
<dbReference type="InterPro" id="IPR000679">
    <property type="entry name" value="Znf_GATA"/>
</dbReference>
<evidence type="ECO:0000256" key="6">
    <source>
        <dbReference type="ARBA" id="ARBA00023125"/>
    </source>
</evidence>
<dbReference type="GO" id="GO:0043565">
    <property type="term" value="F:sequence-specific DNA binding"/>
    <property type="evidence" value="ECO:0007669"/>
    <property type="project" value="InterPro"/>
</dbReference>
<feature type="compositionally biased region" description="Low complexity" evidence="9">
    <location>
        <begin position="510"/>
        <end position="524"/>
    </location>
</feature>
<dbReference type="InterPro" id="IPR000949">
    <property type="entry name" value="ELM2_dom"/>
</dbReference>
<dbReference type="PROSITE" id="PS51156">
    <property type="entry name" value="ELM2"/>
    <property type="match status" value="1"/>
</dbReference>
<evidence type="ECO:0000259" key="10">
    <source>
        <dbReference type="PROSITE" id="PS50114"/>
    </source>
</evidence>
<dbReference type="Gene3D" id="1.10.10.60">
    <property type="entry name" value="Homeodomain-like"/>
    <property type="match status" value="1"/>
</dbReference>
<organism evidence="13 14">
    <name type="scientific">Meloidogyne floridensis</name>
    <dbReference type="NCBI Taxonomy" id="298350"/>
    <lineage>
        <taxon>Eukaryota</taxon>
        <taxon>Metazoa</taxon>
        <taxon>Ecdysozoa</taxon>
        <taxon>Nematoda</taxon>
        <taxon>Chromadorea</taxon>
        <taxon>Rhabditida</taxon>
        <taxon>Tylenchina</taxon>
        <taxon>Tylenchomorpha</taxon>
        <taxon>Tylenchoidea</taxon>
        <taxon>Meloidogynidae</taxon>
        <taxon>Meloidogyninae</taxon>
        <taxon>Meloidogyne</taxon>
    </lineage>
</organism>
<proteinExistence type="predicted"/>
<feature type="region of interest" description="Disordered" evidence="9">
    <location>
        <begin position="242"/>
        <end position="261"/>
    </location>
</feature>
<evidence type="ECO:0000256" key="7">
    <source>
        <dbReference type="ARBA" id="ARBA00023242"/>
    </source>
</evidence>